<dbReference type="AlphaFoldDB" id="A0A0C1IUF7"/>
<dbReference type="Gene3D" id="1.20.1600.10">
    <property type="entry name" value="Outer membrane efflux proteins (OEP)"/>
    <property type="match status" value="1"/>
</dbReference>
<accession>A0A0C1IUF7</accession>
<evidence type="ECO:0000313" key="10">
    <source>
        <dbReference type="Proteomes" id="UP000031408"/>
    </source>
</evidence>
<keyword evidence="4" id="KW-1134">Transmembrane beta strand</keyword>
<comment type="subcellular location">
    <subcellularLocation>
        <location evidence="1">Cell outer membrane</location>
    </subcellularLocation>
</comment>
<organism evidence="9 10">
    <name type="scientific">Flavihumibacter solisilvae</name>
    <dbReference type="NCBI Taxonomy" id="1349421"/>
    <lineage>
        <taxon>Bacteria</taxon>
        <taxon>Pseudomonadati</taxon>
        <taxon>Bacteroidota</taxon>
        <taxon>Chitinophagia</taxon>
        <taxon>Chitinophagales</taxon>
        <taxon>Chitinophagaceae</taxon>
        <taxon>Flavihumibacter</taxon>
    </lineage>
</organism>
<gene>
    <name evidence="9" type="ORF">OI18_14055</name>
</gene>
<comment type="caution">
    <text evidence="9">The sequence shown here is derived from an EMBL/GenBank/DDBJ whole genome shotgun (WGS) entry which is preliminary data.</text>
</comment>
<dbReference type="InterPro" id="IPR003423">
    <property type="entry name" value="OMP_efflux"/>
</dbReference>
<evidence type="ECO:0000256" key="4">
    <source>
        <dbReference type="ARBA" id="ARBA00022452"/>
    </source>
</evidence>
<dbReference type="SUPFAM" id="SSF56954">
    <property type="entry name" value="Outer membrane efflux proteins (OEP)"/>
    <property type="match status" value="1"/>
</dbReference>
<sequence length="444" mass="49561">MGLILFVVFGSVAEMASAQSGSYDIRSAIQTAISNNYSLKADSLNLRMADEKKKEVKAGYLPQANFTTQSEYNPAIASQLLPGSVIGQPNKDYVGVKFGTRYNMRAGVEVTQALYRKDLKLQVKNAALQKGIESSKFNLSKEELVYQVATSFYSLQAYAEMLRTNNRDYSNMKGVLAIAQAQYDNGVLKKIDLQSLQINVANLLSNIQQLQTNYDEQLTRFNYLLGLPAAAKTVIADTITAGTSQAEIRGGIFQREDIRLSRQLIESKEVEMNAIRAESKPSVNSYFRYYYNSQFNDPGKAFNGDYSYRSSTVGVTMTLPILDGNRRKSRVNTARLQLEQLKLQDNQKLEQAHMEQASAALTFGNNQEQVAITRHNLALAMDVFTARRELYAQGVSSLMELLEAEKELSNADNLHIQALIDLQTARLDMHKANGSLLTDFINTL</sequence>
<dbReference type="PANTHER" id="PTHR30026:SF20">
    <property type="entry name" value="OUTER MEMBRANE PROTEIN TOLC"/>
    <property type="match status" value="1"/>
</dbReference>
<evidence type="ECO:0000256" key="2">
    <source>
        <dbReference type="ARBA" id="ARBA00007613"/>
    </source>
</evidence>
<evidence type="ECO:0000256" key="3">
    <source>
        <dbReference type="ARBA" id="ARBA00022448"/>
    </source>
</evidence>
<keyword evidence="7" id="KW-0998">Cell outer membrane</keyword>
<proteinExistence type="inferred from homology"/>
<evidence type="ECO:0000256" key="6">
    <source>
        <dbReference type="ARBA" id="ARBA00023136"/>
    </source>
</evidence>
<dbReference type="Pfam" id="PF02321">
    <property type="entry name" value="OEP"/>
    <property type="match status" value="2"/>
</dbReference>
<dbReference type="GO" id="GO:0015562">
    <property type="term" value="F:efflux transmembrane transporter activity"/>
    <property type="evidence" value="ECO:0007669"/>
    <property type="project" value="InterPro"/>
</dbReference>
<evidence type="ECO:0000256" key="5">
    <source>
        <dbReference type="ARBA" id="ARBA00022692"/>
    </source>
</evidence>
<keyword evidence="5" id="KW-0812">Transmembrane</keyword>
<reference evidence="9 10" key="1">
    <citation type="submission" date="2014-11" db="EMBL/GenBank/DDBJ databases">
        <title>Genome sequence of Flavihumibacter solisilvae 3-3.</title>
        <authorList>
            <person name="Zhou G."/>
            <person name="Li M."/>
            <person name="Wang G."/>
        </authorList>
    </citation>
    <scope>NUCLEOTIDE SEQUENCE [LARGE SCALE GENOMIC DNA]</scope>
    <source>
        <strain evidence="9 10">3-3</strain>
    </source>
</reference>
<evidence type="ECO:0000313" key="9">
    <source>
        <dbReference type="EMBL" id="KIC94114.1"/>
    </source>
</evidence>
<keyword evidence="10" id="KW-1185">Reference proteome</keyword>
<protein>
    <recommendedName>
        <fullName evidence="11">Transporter</fullName>
    </recommendedName>
</protein>
<keyword evidence="6" id="KW-0472">Membrane</keyword>
<dbReference type="InterPro" id="IPR051906">
    <property type="entry name" value="TolC-like"/>
</dbReference>
<dbReference type="Proteomes" id="UP000031408">
    <property type="component" value="Unassembled WGS sequence"/>
</dbReference>
<dbReference type="EMBL" id="JSVC01000015">
    <property type="protein sequence ID" value="KIC94114.1"/>
    <property type="molecule type" value="Genomic_DNA"/>
</dbReference>
<evidence type="ECO:0000256" key="1">
    <source>
        <dbReference type="ARBA" id="ARBA00004442"/>
    </source>
</evidence>
<comment type="similarity">
    <text evidence="2">Belongs to the outer membrane factor (OMF) (TC 1.B.17) family.</text>
</comment>
<feature type="coiled-coil region" evidence="8">
    <location>
        <begin position="193"/>
        <end position="220"/>
    </location>
</feature>
<name>A0A0C1IUF7_9BACT</name>
<keyword evidence="3" id="KW-0813">Transport</keyword>
<evidence type="ECO:0008006" key="11">
    <source>
        <dbReference type="Google" id="ProtNLM"/>
    </source>
</evidence>
<dbReference type="GO" id="GO:0009279">
    <property type="term" value="C:cell outer membrane"/>
    <property type="evidence" value="ECO:0007669"/>
    <property type="project" value="UniProtKB-SubCell"/>
</dbReference>
<dbReference type="GO" id="GO:0015288">
    <property type="term" value="F:porin activity"/>
    <property type="evidence" value="ECO:0007669"/>
    <property type="project" value="TreeGrafter"/>
</dbReference>
<evidence type="ECO:0000256" key="8">
    <source>
        <dbReference type="SAM" id="Coils"/>
    </source>
</evidence>
<keyword evidence="8" id="KW-0175">Coiled coil</keyword>
<dbReference type="STRING" id="1349421.OI18_14055"/>
<dbReference type="PANTHER" id="PTHR30026">
    <property type="entry name" value="OUTER MEMBRANE PROTEIN TOLC"/>
    <property type="match status" value="1"/>
</dbReference>
<evidence type="ECO:0000256" key="7">
    <source>
        <dbReference type="ARBA" id="ARBA00023237"/>
    </source>
</evidence>
<dbReference type="GO" id="GO:1990281">
    <property type="term" value="C:efflux pump complex"/>
    <property type="evidence" value="ECO:0007669"/>
    <property type="project" value="TreeGrafter"/>
</dbReference>